<reference evidence="3" key="1">
    <citation type="submission" date="2021-01" db="EMBL/GenBank/DDBJ databases">
        <title>Description of Breznakiella homolactica.</title>
        <authorList>
            <person name="Song Y."/>
            <person name="Brune A."/>
        </authorList>
    </citation>
    <scope>NUCLEOTIDE SEQUENCE</scope>
    <source>
        <strain evidence="3">RmG30</strain>
    </source>
</reference>
<dbReference type="AlphaFoldDB" id="A0A7T7XLR8"/>
<gene>
    <name evidence="3" type="ORF">JFL75_17145</name>
</gene>
<feature type="chain" id="PRO_5030873599" evidence="2">
    <location>
        <begin position="21"/>
        <end position="379"/>
    </location>
</feature>
<dbReference type="Gene3D" id="3.40.190.10">
    <property type="entry name" value="Periplasmic binding protein-like II"/>
    <property type="match status" value="2"/>
</dbReference>
<dbReference type="InterPro" id="IPR006059">
    <property type="entry name" value="SBP"/>
</dbReference>
<sequence length="379" mass="42373">MKRTVVLVALAMAMTAVVFGGGKSDTSQTNPEIEKVLTHDELVAAAKAEGKVVVYSITSRIANAAVEFEKLYGIKVEYSNLKDGELIEKVTKEVGGGIEGADFVISQDSGRIYGQLIAPGYLVNYVPESMKSIIPQEYQNPLTFQLINKVFIFNSERTQTPVMKNIWEVTEPKWRGLVQFKDPNTEGVNMNFLTMITSPEWSAKIDKAYQDLYGKKLVLTTPNAGYEWIKQFFGNGLVLGNSDTTISENIGIKGQPQTTMGLFVYSKTRFDANKNLALMPMTEIEPFSGFMYPAFLHLTRNAKHPNAAKLFIEFLLTPEGYAPWGKDVGAYSTNPNIPVNAGDHPVSFWESRLVLEDPQYLFENRAEVEEFVNNIAYKK</sequence>
<evidence type="ECO:0000256" key="1">
    <source>
        <dbReference type="ARBA" id="ARBA00022729"/>
    </source>
</evidence>
<evidence type="ECO:0000313" key="4">
    <source>
        <dbReference type="Proteomes" id="UP000595917"/>
    </source>
</evidence>
<dbReference type="SUPFAM" id="SSF53850">
    <property type="entry name" value="Periplasmic binding protein-like II"/>
    <property type="match status" value="1"/>
</dbReference>
<keyword evidence="4" id="KW-1185">Reference proteome</keyword>
<dbReference type="Pfam" id="PF01547">
    <property type="entry name" value="SBP_bac_1"/>
    <property type="match status" value="1"/>
</dbReference>
<dbReference type="RefSeq" id="WP_215625942.1">
    <property type="nucleotide sequence ID" value="NZ_CP067089.2"/>
</dbReference>
<dbReference type="PANTHER" id="PTHR30006">
    <property type="entry name" value="THIAMINE-BINDING PERIPLASMIC PROTEIN-RELATED"/>
    <property type="match status" value="1"/>
</dbReference>
<organism evidence="3 4">
    <name type="scientific">Breznakiella homolactica</name>
    <dbReference type="NCBI Taxonomy" id="2798577"/>
    <lineage>
        <taxon>Bacteria</taxon>
        <taxon>Pseudomonadati</taxon>
        <taxon>Spirochaetota</taxon>
        <taxon>Spirochaetia</taxon>
        <taxon>Spirochaetales</taxon>
        <taxon>Breznakiellaceae</taxon>
        <taxon>Breznakiella</taxon>
    </lineage>
</organism>
<name>A0A7T7XLR8_9SPIR</name>
<dbReference type="EMBL" id="CP067089">
    <property type="protein sequence ID" value="QQO08636.1"/>
    <property type="molecule type" value="Genomic_DNA"/>
</dbReference>
<dbReference type="KEGG" id="bhc:JFL75_17145"/>
<keyword evidence="1 2" id="KW-0732">Signal</keyword>
<accession>A0A7T7XLR8</accession>
<proteinExistence type="predicted"/>
<feature type="signal peptide" evidence="2">
    <location>
        <begin position="1"/>
        <end position="20"/>
    </location>
</feature>
<evidence type="ECO:0000256" key="2">
    <source>
        <dbReference type="SAM" id="SignalP"/>
    </source>
</evidence>
<evidence type="ECO:0000313" key="3">
    <source>
        <dbReference type="EMBL" id="QQO08636.1"/>
    </source>
</evidence>
<protein>
    <submittedName>
        <fullName evidence="3">ABC transporter substrate-binding protein</fullName>
    </submittedName>
</protein>
<dbReference type="Proteomes" id="UP000595917">
    <property type="component" value="Chromosome"/>
</dbReference>